<dbReference type="PANTHER" id="PTHR43289:SF6">
    <property type="entry name" value="SERINE_THREONINE-PROTEIN KINASE NEKL-3"/>
    <property type="match status" value="1"/>
</dbReference>
<dbReference type="Gene3D" id="1.10.510.10">
    <property type="entry name" value="Transferase(Phosphotransferase) domain 1"/>
    <property type="match status" value="1"/>
</dbReference>
<keyword evidence="9" id="KW-0472">Membrane</keyword>
<keyword evidence="9" id="KW-0812">Transmembrane</keyword>
<feature type="region of interest" description="Disordered" evidence="8">
    <location>
        <begin position="303"/>
        <end position="377"/>
    </location>
</feature>
<dbReference type="STRING" id="502025.Hoch_3789"/>
<feature type="region of interest" description="Disordered" evidence="8">
    <location>
        <begin position="521"/>
        <end position="563"/>
    </location>
</feature>
<evidence type="ECO:0000256" key="6">
    <source>
        <dbReference type="ARBA" id="ARBA00022840"/>
    </source>
</evidence>
<keyword evidence="3" id="KW-0808">Transferase</keyword>
<evidence type="ECO:0000313" key="11">
    <source>
        <dbReference type="EMBL" id="ACY16289.1"/>
    </source>
</evidence>
<dbReference type="RefSeq" id="WP_012828888.1">
    <property type="nucleotide sequence ID" value="NC_013440.1"/>
</dbReference>
<dbReference type="Gene3D" id="3.30.200.20">
    <property type="entry name" value="Phosphorylase Kinase, domain 1"/>
    <property type="match status" value="1"/>
</dbReference>
<feature type="compositionally biased region" description="Gly residues" evidence="8">
    <location>
        <begin position="303"/>
        <end position="313"/>
    </location>
</feature>
<feature type="compositionally biased region" description="Basic residues" evidence="8">
    <location>
        <begin position="537"/>
        <end position="549"/>
    </location>
</feature>
<dbReference type="Pfam" id="PF08308">
    <property type="entry name" value="PEGA"/>
    <property type="match status" value="1"/>
</dbReference>
<evidence type="ECO:0000256" key="7">
    <source>
        <dbReference type="PROSITE-ProRule" id="PRU10141"/>
    </source>
</evidence>
<dbReference type="PANTHER" id="PTHR43289">
    <property type="entry name" value="MITOGEN-ACTIVATED PROTEIN KINASE KINASE KINASE 20-RELATED"/>
    <property type="match status" value="1"/>
</dbReference>
<evidence type="ECO:0000256" key="8">
    <source>
        <dbReference type="SAM" id="MobiDB-lite"/>
    </source>
</evidence>
<gene>
    <name evidence="11" type="ordered locus">Hoch_3789</name>
</gene>
<evidence type="ECO:0000256" key="2">
    <source>
        <dbReference type="ARBA" id="ARBA00022527"/>
    </source>
</evidence>
<evidence type="ECO:0000256" key="4">
    <source>
        <dbReference type="ARBA" id="ARBA00022741"/>
    </source>
</evidence>
<keyword evidence="4 7" id="KW-0547">Nucleotide-binding</keyword>
<dbReference type="GO" id="GO:0004674">
    <property type="term" value="F:protein serine/threonine kinase activity"/>
    <property type="evidence" value="ECO:0007669"/>
    <property type="project" value="UniProtKB-KW"/>
</dbReference>
<feature type="transmembrane region" description="Helical" evidence="9">
    <location>
        <begin position="400"/>
        <end position="421"/>
    </location>
</feature>
<dbReference type="PROSITE" id="PS00107">
    <property type="entry name" value="PROTEIN_KINASE_ATP"/>
    <property type="match status" value="1"/>
</dbReference>
<dbReference type="InterPro" id="IPR000719">
    <property type="entry name" value="Prot_kinase_dom"/>
</dbReference>
<dbReference type="HOGENOM" id="CLU_000288_63_44_7"/>
<proteinExistence type="predicted"/>
<dbReference type="PROSITE" id="PS00108">
    <property type="entry name" value="PROTEIN_KINASE_ST"/>
    <property type="match status" value="1"/>
</dbReference>
<sequence length="563" mass="58467">MIGEKLGSYRVVQKIGEGGMGAVYVGEHELLSRKAAIKVLLPMLSNDEELVQRFFNEAKAATVINHAGIVQVFDFGTTASGQAFLVMEFLEGEALEQRLERLGRLPVADALRIVRHCAGALHAAHEVGIVHRDLKPDNIFLVPDPQVEGGERSKILDFGIAKLTDERQSGSVKTRTGSLMGTPTYMAPEQCRGAGEVDLRADIYSMGCVLFHLVSGRPPFVGAGVGEVLAAHLREPAPPVRAFAPDVPPAVEALIARTLAKEPGDRFPDMKAFSAAITAAAHGQMPQPVGGAPLGPPQTLAVGGGALGSGQGPVPGSYPGQGPVPGSYPGQGPVPGSYPGQGMHSGHGSYPGQGQGSGVMPGVTSNQQGPRPVTGSTLGAAAAQNLTQGTMPGARRKRTALIAGAAVATLAGVLAAVLVVGSGGDDDEEPTQLAAIETPADAAEVALATPIDAAVAVAVEVEEPDAAPPQIAIEVKTRPPGATVFLGDSDEPLGTTPYTYEAAASSEVLSFRLERDGYETEEVEFEGDTNQSLRLSLSRKRRTPTKRPPKKPDSPGGDELLYR</sequence>
<feature type="binding site" evidence="7">
    <location>
        <position position="38"/>
    </location>
    <ligand>
        <name>ATP</name>
        <dbReference type="ChEBI" id="CHEBI:30616"/>
    </ligand>
</feature>
<feature type="domain" description="Protein kinase" evidence="10">
    <location>
        <begin position="9"/>
        <end position="285"/>
    </location>
</feature>
<keyword evidence="2 11" id="KW-0723">Serine/threonine-protein kinase</keyword>
<keyword evidence="5 11" id="KW-0418">Kinase</keyword>
<name>D0LYD9_HALO1</name>
<dbReference type="Proteomes" id="UP000001880">
    <property type="component" value="Chromosome"/>
</dbReference>
<evidence type="ECO:0000256" key="3">
    <source>
        <dbReference type="ARBA" id="ARBA00022679"/>
    </source>
</evidence>
<protein>
    <recommendedName>
        <fullName evidence="1">non-specific serine/threonine protein kinase</fullName>
        <ecNumber evidence="1">2.7.11.1</ecNumber>
    </recommendedName>
</protein>
<dbReference type="EMBL" id="CP001804">
    <property type="protein sequence ID" value="ACY16289.1"/>
    <property type="molecule type" value="Genomic_DNA"/>
</dbReference>
<keyword evidence="6 7" id="KW-0067">ATP-binding</keyword>
<dbReference type="eggNOG" id="COG0515">
    <property type="taxonomic scope" value="Bacteria"/>
</dbReference>
<feature type="compositionally biased region" description="Polar residues" evidence="8">
    <location>
        <begin position="363"/>
        <end position="377"/>
    </location>
</feature>
<dbReference type="Pfam" id="PF00069">
    <property type="entry name" value="Pkinase"/>
    <property type="match status" value="1"/>
</dbReference>
<dbReference type="InterPro" id="IPR011009">
    <property type="entry name" value="Kinase-like_dom_sf"/>
</dbReference>
<dbReference type="CDD" id="cd14014">
    <property type="entry name" value="STKc_PknB_like"/>
    <property type="match status" value="1"/>
</dbReference>
<feature type="compositionally biased region" description="Gly residues" evidence="8">
    <location>
        <begin position="343"/>
        <end position="359"/>
    </location>
</feature>
<evidence type="ECO:0000256" key="9">
    <source>
        <dbReference type="SAM" id="Phobius"/>
    </source>
</evidence>
<dbReference type="InterPro" id="IPR008271">
    <property type="entry name" value="Ser/Thr_kinase_AS"/>
</dbReference>
<dbReference type="SMART" id="SM00220">
    <property type="entry name" value="S_TKc"/>
    <property type="match status" value="1"/>
</dbReference>
<keyword evidence="12" id="KW-1185">Reference proteome</keyword>
<evidence type="ECO:0000256" key="5">
    <source>
        <dbReference type="ARBA" id="ARBA00022777"/>
    </source>
</evidence>
<dbReference type="InterPro" id="IPR013229">
    <property type="entry name" value="PEGA"/>
</dbReference>
<dbReference type="AlphaFoldDB" id="D0LYD9"/>
<dbReference type="EC" id="2.7.11.1" evidence="1"/>
<dbReference type="OrthoDB" id="9801841at2"/>
<dbReference type="FunFam" id="1.10.510.10:FF:000021">
    <property type="entry name" value="Serine/threonine protein kinase"/>
    <property type="match status" value="1"/>
</dbReference>
<evidence type="ECO:0000259" key="10">
    <source>
        <dbReference type="PROSITE" id="PS50011"/>
    </source>
</evidence>
<keyword evidence="9" id="KW-1133">Transmembrane helix</keyword>
<evidence type="ECO:0000256" key="1">
    <source>
        <dbReference type="ARBA" id="ARBA00012513"/>
    </source>
</evidence>
<dbReference type="PROSITE" id="PS50011">
    <property type="entry name" value="PROTEIN_KINASE_DOM"/>
    <property type="match status" value="1"/>
</dbReference>
<organism evidence="11 12">
    <name type="scientific">Haliangium ochraceum (strain DSM 14365 / JCM 11303 / SMP-2)</name>
    <dbReference type="NCBI Taxonomy" id="502025"/>
    <lineage>
        <taxon>Bacteria</taxon>
        <taxon>Pseudomonadati</taxon>
        <taxon>Myxococcota</taxon>
        <taxon>Polyangia</taxon>
        <taxon>Haliangiales</taxon>
        <taxon>Kofleriaceae</taxon>
        <taxon>Haliangium</taxon>
    </lineage>
</organism>
<accession>D0LYD9</accession>
<dbReference type="InterPro" id="IPR017441">
    <property type="entry name" value="Protein_kinase_ATP_BS"/>
</dbReference>
<reference evidence="11 12" key="1">
    <citation type="journal article" date="2010" name="Stand. Genomic Sci.">
        <title>Complete genome sequence of Haliangium ochraceum type strain (SMP-2).</title>
        <authorList>
            <consortium name="US DOE Joint Genome Institute (JGI-PGF)"/>
            <person name="Ivanova N."/>
            <person name="Daum C."/>
            <person name="Lang E."/>
            <person name="Abt B."/>
            <person name="Kopitz M."/>
            <person name="Saunders E."/>
            <person name="Lapidus A."/>
            <person name="Lucas S."/>
            <person name="Glavina Del Rio T."/>
            <person name="Nolan M."/>
            <person name="Tice H."/>
            <person name="Copeland A."/>
            <person name="Cheng J.F."/>
            <person name="Chen F."/>
            <person name="Bruce D."/>
            <person name="Goodwin L."/>
            <person name="Pitluck S."/>
            <person name="Mavromatis K."/>
            <person name="Pati A."/>
            <person name="Mikhailova N."/>
            <person name="Chen A."/>
            <person name="Palaniappan K."/>
            <person name="Land M."/>
            <person name="Hauser L."/>
            <person name="Chang Y.J."/>
            <person name="Jeffries C.D."/>
            <person name="Detter J.C."/>
            <person name="Brettin T."/>
            <person name="Rohde M."/>
            <person name="Goker M."/>
            <person name="Bristow J."/>
            <person name="Markowitz V."/>
            <person name="Eisen J.A."/>
            <person name="Hugenholtz P."/>
            <person name="Kyrpides N.C."/>
            <person name="Klenk H.P."/>
        </authorList>
    </citation>
    <scope>NUCLEOTIDE SEQUENCE [LARGE SCALE GENOMIC DNA]</scope>
    <source>
        <strain evidence="12">DSM 14365 / CIP 107738 / JCM 11303 / AJ 13395 / SMP-2</strain>
    </source>
</reference>
<dbReference type="GO" id="GO:0005524">
    <property type="term" value="F:ATP binding"/>
    <property type="evidence" value="ECO:0007669"/>
    <property type="project" value="UniProtKB-UniRule"/>
</dbReference>
<dbReference type="SUPFAM" id="SSF56112">
    <property type="entry name" value="Protein kinase-like (PK-like)"/>
    <property type="match status" value="1"/>
</dbReference>
<evidence type="ECO:0000313" key="12">
    <source>
        <dbReference type="Proteomes" id="UP000001880"/>
    </source>
</evidence>
<dbReference type="KEGG" id="hoh:Hoch_3789"/>